<dbReference type="InterPro" id="IPR036388">
    <property type="entry name" value="WH-like_DNA-bd_sf"/>
</dbReference>
<dbReference type="SUPFAM" id="SSF46894">
    <property type="entry name" value="C-terminal effector domain of the bipartite response regulators"/>
    <property type="match status" value="1"/>
</dbReference>
<dbReference type="PROSITE" id="PS50043">
    <property type="entry name" value="HTH_LUXR_2"/>
    <property type="match status" value="1"/>
</dbReference>
<keyword evidence="3" id="KW-0804">Transcription</keyword>
<evidence type="ECO:0000313" key="6">
    <source>
        <dbReference type="Proteomes" id="UP001589776"/>
    </source>
</evidence>
<dbReference type="SMART" id="SM00421">
    <property type="entry name" value="HTH_LUXR"/>
    <property type="match status" value="1"/>
</dbReference>
<evidence type="ECO:0000256" key="2">
    <source>
        <dbReference type="ARBA" id="ARBA00023125"/>
    </source>
</evidence>
<dbReference type="Gene3D" id="3.30.450.40">
    <property type="match status" value="1"/>
</dbReference>
<dbReference type="InterPro" id="IPR039420">
    <property type="entry name" value="WalR-like"/>
</dbReference>
<reference evidence="5 6" key="1">
    <citation type="submission" date="2024-09" db="EMBL/GenBank/DDBJ databases">
        <authorList>
            <person name="Sun Q."/>
            <person name="Mori K."/>
        </authorList>
    </citation>
    <scope>NUCLEOTIDE SEQUENCE [LARGE SCALE GENOMIC DNA]</scope>
    <source>
        <strain evidence="5 6">CCM 7759</strain>
    </source>
</reference>
<sequence length="273" mass="31316">MKLNPFIASSPEVCETISMLESYKHLQAQALLQVDPKMMYFVRESRAAAEEKRCRNRILIDIVTAEIHDYQNLLNQVLIVLADESGYILELFCEAEMRGLLDTYRFGAGTLLNLRSGGINGVSAAQELGRTVVVTGEEHTLELLQCWTFVGTPLQLEDRNIGCLALAFHRSRDLSISVALITKLTKDIQQSIHSKHPHYKKTKLYSCMDQYRLTEREKQVAYFWLNQQSVLQIATYLQLSEGTVRNYINKIYEKMRVTDRTKFSKKLEVQSGN</sequence>
<dbReference type="Proteomes" id="UP001589776">
    <property type="component" value="Unassembled WGS sequence"/>
</dbReference>
<evidence type="ECO:0000256" key="1">
    <source>
        <dbReference type="ARBA" id="ARBA00023015"/>
    </source>
</evidence>
<accession>A0ABV6DL21</accession>
<keyword evidence="6" id="KW-1185">Reference proteome</keyword>
<keyword evidence="2" id="KW-0238">DNA-binding</keyword>
<comment type="caution">
    <text evidence="5">The sequence shown here is derived from an EMBL/GenBank/DDBJ whole genome shotgun (WGS) entry which is preliminary data.</text>
</comment>
<dbReference type="Pfam" id="PF00196">
    <property type="entry name" value="GerE"/>
    <property type="match status" value="1"/>
</dbReference>
<evidence type="ECO:0000313" key="5">
    <source>
        <dbReference type="EMBL" id="MFC0213297.1"/>
    </source>
</evidence>
<feature type="domain" description="HTH luxR-type" evidence="4">
    <location>
        <begin position="206"/>
        <end position="271"/>
    </location>
</feature>
<dbReference type="InterPro" id="IPR000792">
    <property type="entry name" value="Tscrpt_reg_LuxR_C"/>
</dbReference>
<evidence type="ECO:0000256" key="3">
    <source>
        <dbReference type="ARBA" id="ARBA00023163"/>
    </source>
</evidence>
<gene>
    <name evidence="5" type="ORF">ACFFK0_12685</name>
</gene>
<name>A0ABV6DL21_9BACL</name>
<organism evidence="5 6">
    <name type="scientific">Paenibacillus chartarius</name>
    <dbReference type="NCBI Taxonomy" id="747481"/>
    <lineage>
        <taxon>Bacteria</taxon>
        <taxon>Bacillati</taxon>
        <taxon>Bacillota</taxon>
        <taxon>Bacilli</taxon>
        <taxon>Bacillales</taxon>
        <taxon>Paenibacillaceae</taxon>
        <taxon>Paenibacillus</taxon>
    </lineage>
</organism>
<dbReference type="InterPro" id="IPR029016">
    <property type="entry name" value="GAF-like_dom_sf"/>
</dbReference>
<dbReference type="RefSeq" id="WP_377470588.1">
    <property type="nucleotide sequence ID" value="NZ_JBHLWN010000048.1"/>
</dbReference>
<evidence type="ECO:0000259" key="4">
    <source>
        <dbReference type="PROSITE" id="PS50043"/>
    </source>
</evidence>
<dbReference type="Gene3D" id="1.10.10.10">
    <property type="entry name" value="Winged helix-like DNA-binding domain superfamily/Winged helix DNA-binding domain"/>
    <property type="match status" value="1"/>
</dbReference>
<keyword evidence="1" id="KW-0805">Transcription regulation</keyword>
<dbReference type="CDD" id="cd06170">
    <property type="entry name" value="LuxR_C_like"/>
    <property type="match status" value="1"/>
</dbReference>
<dbReference type="EMBL" id="JBHLWN010000048">
    <property type="protein sequence ID" value="MFC0213297.1"/>
    <property type="molecule type" value="Genomic_DNA"/>
</dbReference>
<dbReference type="PANTHER" id="PTHR43214">
    <property type="entry name" value="TWO-COMPONENT RESPONSE REGULATOR"/>
    <property type="match status" value="1"/>
</dbReference>
<proteinExistence type="predicted"/>
<dbReference type="InterPro" id="IPR016032">
    <property type="entry name" value="Sig_transdc_resp-reg_C-effctor"/>
</dbReference>
<protein>
    <submittedName>
        <fullName evidence="5">LuxR C-terminal-related transcriptional regulator</fullName>
    </submittedName>
</protein>